<dbReference type="PANTHER" id="PTHR14490:SF5">
    <property type="entry name" value="PROTEIN KRI1 HOMOLOG"/>
    <property type="match status" value="1"/>
</dbReference>
<accession>A0ABN7SMY0</accession>
<evidence type="ECO:0000256" key="1">
    <source>
        <dbReference type="ARBA" id="ARBA00007473"/>
    </source>
</evidence>
<feature type="compositionally biased region" description="Basic and acidic residues" evidence="3">
    <location>
        <begin position="285"/>
        <end position="317"/>
    </location>
</feature>
<feature type="region of interest" description="Disordered" evidence="3">
    <location>
        <begin position="393"/>
        <end position="427"/>
    </location>
</feature>
<feature type="compositionally biased region" description="Basic residues" evidence="3">
    <location>
        <begin position="401"/>
        <end position="417"/>
    </location>
</feature>
<evidence type="ECO:0000256" key="3">
    <source>
        <dbReference type="SAM" id="MobiDB-lite"/>
    </source>
</evidence>
<feature type="compositionally biased region" description="Acidic residues" evidence="3">
    <location>
        <begin position="32"/>
        <end position="45"/>
    </location>
</feature>
<dbReference type="InterPro" id="IPR018034">
    <property type="entry name" value="Kri1"/>
</dbReference>
<evidence type="ECO:0000256" key="2">
    <source>
        <dbReference type="ARBA" id="ARBA00017294"/>
    </source>
</evidence>
<sequence length="622" mass="72938">MGFKVNKKFADHYDSYRRKETLQRFKDRFGSSDEESTSEEEEEDPQFTKKSTLGFLKTLDALKRNDPSIYDSKTKFYETDSEEDENEKTKTEKSLTLKDYERNVVLKKGGIVDEEAEEMEELTRPSTSGKSHKEEQEEIKSEFAKLAESDSGSDSEDEIFSKKAIKSGVATEKDIDWDLLANKNLDEKEKFVKQYLMNAAWNEDESDQDYSSGEELVALKYHKENGKAAQESSEEEESDGEDLFSSRKLETDEVKESVDVLKTKFEREESREPKAYPRNGVPDSLRQDTKSEAKAKKRQEKKERKMKKEKEYKENMARMKHIKEEELMAKMEELKSALGVSDIDIDPSLLKGDFDPDKHEELVEKLAANLGEDEFDENGELIKPVFSDLEEWEEEQAETKRKAKKERKQKKKRGGRGRIRETDDYEEAKEKFPEIAKEIDELDYQVDMVGDTACKFRYREVDKEDYGLTADELLNATDAELNQWVGLKRVTQWKDDGFTKNKFWTNPKKIEAKKKQIFKSIYGDEYEVEKAQEPKKNRKINSKRRRKLKERQLLEEGEDQEEKSEEEPAQEVEKKEKKIKKKRKHKGQLDNITDDRFSSYGLTKDEIKKIKYDPENALKYKT</sequence>
<feature type="compositionally biased region" description="Basic residues" evidence="3">
    <location>
        <begin position="577"/>
        <end position="586"/>
    </location>
</feature>
<dbReference type="InterPro" id="IPR024626">
    <property type="entry name" value="Kri1-like_C"/>
</dbReference>
<feature type="compositionally biased region" description="Basic and acidic residues" evidence="3">
    <location>
        <begin position="131"/>
        <end position="148"/>
    </location>
</feature>
<feature type="compositionally biased region" description="Acidic residues" evidence="3">
    <location>
        <begin position="555"/>
        <end position="570"/>
    </location>
</feature>
<feature type="domain" description="Kri1-like C-terminal" evidence="4">
    <location>
        <begin position="431"/>
        <end position="514"/>
    </location>
</feature>
<dbReference type="Pfam" id="PF12936">
    <property type="entry name" value="Kri1_C"/>
    <property type="match status" value="1"/>
</dbReference>
<gene>
    <name evidence="5" type="ORF">OKIOD_LOCUS9618</name>
</gene>
<organism evidence="5 6">
    <name type="scientific">Oikopleura dioica</name>
    <name type="common">Tunicate</name>
    <dbReference type="NCBI Taxonomy" id="34765"/>
    <lineage>
        <taxon>Eukaryota</taxon>
        <taxon>Metazoa</taxon>
        <taxon>Chordata</taxon>
        <taxon>Tunicata</taxon>
        <taxon>Appendicularia</taxon>
        <taxon>Copelata</taxon>
        <taxon>Oikopleuridae</taxon>
        <taxon>Oikopleura</taxon>
    </lineage>
</organism>
<dbReference type="Pfam" id="PF05178">
    <property type="entry name" value="Kri1"/>
    <property type="match status" value="1"/>
</dbReference>
<feature type="region of interest" description="Disordered" evidence="3">
    <location>
        <begin position="529"/>
        <end position="596"/>
    </location>
</feature>
<feature type="region of interest" description="Disordered" evidence="3">
    <location>
        <begin position="202"/>
        <end position="317"/>
    </location>
</feature>
<keyword evidence="6" id="KW-1185">Reference proteome</keyword>
<feature type="compositionally biased region" description="Acidic residues" evidence="3">
    <location>
        <begin position="232"/>
        <end position="242"/>
    </location>
</feature>
<proteinExistence type="inferred from homology"/>
<comment type="similarity">
    <text evidence="1">Belongs to the KRI1 family.</text>
</comment>
<evidence type="ECO:0000313" key="5">
    <source>
        <dbReference type="EMBL" id="CAG5103616.1"/>
    </source>
</evidence>
<feature type="compositionally biased region" description="Basic and acidic residues" evidence="3">
    <location>
        <begin position="244"/>
        <end position="275"/>
    </location>
</feature>
<evidence type="ECO:0000259" key="4">
    <source>
        <dbReference type="Pfam" id="PF12936"/>
    </source>
</evidence>
<feature type="compositionally biased region" description="Basic and acidic residues" evidence="3">
    <location>
        <begin position="418"/>
        <end position="427"/>
    </location>
</feature>
<feature type="region of interest" description="Disordered" evidence="3">
    <location>
        <begin position="111"/>
        <end position="163"/>
    </location>
</feature>
<dbReference type="Proteomes" id="UP001158576">
    <property type="component" value="Chromosome 1"/>
</dbReference>
<dbReference type="PANTHER" id="PTHR14490">
    <property type="entry name" value="ZINC FINGER, ZZ TYPE"/>
    <property type="match status" value="1"/>
</dbReference>
<reference evidence="5 6" key="1">
    <citation type="submission" date="2021-04" db="EMBL/GenBank/DDBJ databases">
        <authorList>
            <person name="Bliznina A."/>
        </authorList>
    </citation>
    <scope>NUCLEOTIDE SEQUENCE [LARGE SCALE GENOMIC DNA]</scope>
</reference>
<evidence type="ECO:0000313" key="6">
    <source>
        <dbReference type="Proteomes" id="UP001158576"/>
    </source>
</evidence>
<protein>
    <recommendedName>
        <fullName evidence="2">Protein KRI1 homolog</fullName>
    </recommendedName>
</protein>
<name>A0ABN7SMY0_OIKDI</name>
<dbReference type="EMBL" id="OU015566">
    <property type="protein sequence ID" value="CAG5103616.1"/>
    <property type="molecule type" value="Genomic_DNA"/>
</dbReference>
<feature type="region of interest" description="Disordered" evidence="3">
    <location>
        <begin position="70"/>
        <end position="93"/>
    </location>
</feature>
<feature type="compositionally biased region" description="Basic residues" evidence="3">
    <location>
        <begin position="536"/>
        <end position="549"/>
    </location>
</feature>
<feature type="region of interest" description="Disordered" evidence="3">
    <location>
        <begin position="26"/>
        <end position="49"/>
    </location>
</feature>